<evidence type="ECO:0000256" key="6">
    <source>
        <dbReference type="ARBA" id="ARBA00022833"/>
    </source>
</evidence>
<reference evidence="8 9" key="1">
    <citation type="journal article" date="2012" name="J. Bacteriol.">
        <title>Genome Sequence of the Halotolerant Bacterium Imtechella halotolerans K1T.</title>
        <authorList>
            <person name="Kumar S."/>
            <person name="Vikram S."/>
            <person name="Subramanian S."/>
            <person name="Raghava G.P."/>
            <person name="Pinnaka A.K."/>
        </authorList>
    </citation>
    <scope>NUCLEOTIDE SEQUENCE [LARGE SCALE GENOMIC DNA]</scope>
    <source>
        <strain evidence="8 9">K1</strain>
    </source>
</reference>
<evidence type="ECO:0000256" key="5">
    <source>
        <dbReference type="ARBA" id="ARBA00022801"/>
    </source>
</evidence>
<evidence type="ECO:0000256" key="3">
    <source>
        <dbReference type="ARBA" id="ARBA00022723"/>
    </source>
</evidence>
<keyword evidence="2 7" id="KW-0540">Nuclease</keyword>
<dbReference type="STRING" id="946077.W5A_00790"/>
<dbReference type="PANTHER" id="PTHR46986:SF1">
    <property type="entry name" value="ENDORIBONUCLEASE YBEY, CHLOROPLASTIC"/>
    <property type="match status" value="1"/>
</dbReference>
<keyword evidence="9" id="KW-1185">Reference proteome</keyword>
<name>I0WJE9_9FLAO</name>
<dbReference type="OrthoDB" id="9811984at2"/>
<dbReference type="Pfam" id="PF02130">
    <property type="entry name" value="YbeY"/>
    <property type="match status" value="1"/>
</dbReference>
<protein>
    <recommendedName>
        <fullName evidence="7">Endoribonuclease YbeY</fullName>
        <ecNumber evidence="7">3.1.-.-</ecNumber>
    </recommendedName>
</protein>
<feature type="binding site" evidence="7">
    <location>
        <position position="115"/>
    </location>
    <ligand>
        <name>Zn(2+)</name>
        <dbReference type="ChEBI" id="CHEBI:29105"/>
        <note>catalytic</note>
    </ligand>
</feature>
<keyword evidence="7" id="KW-0698">rRNA processing</keyword>
<dbReference type="HAMAP" id="MF_00009">
    <property type="entry name" value="Endoribonucl_YbeY"/>
    <property type="match status" value="1"/>
</dbReference>
<dbReference type="SUPFAM" id="SSF55486">
    <property type="entry name" value="Metalloproteases ('zincins'), catalytic domain"/>
    <property type="match status" value="1"/>
</dbReference>
<organism evidence="8 9">
    <name type="scientific">Imtechella halotolerans K1</name>
    <dbReference type="NCBI Taxonomy" id="946077"/>
    <lineage>
        <taxon>Bacteria</taxon>
        <taxon>Pseudomonadati</taxon>
        <taxon>Bacteroidota</taxon>
        <taxon>Flavobacteriia</taxon>
        <taxon>Flavobacteriales</taxon>
        <taxon>Flavobacteriaceae</taxon>
        <taxon>Imtechella</taxon>
    </lineage>
</organism>
<keyword evidence="5 7" id="KW-0378">Hydrolase</keyword>
<keyword evidence="4 7" id="KW-0255">Endonuclease</keyword>
<dbReference type="AlphaFoldDB" id="I0WJE9"/>
<gene>
    <name evidence="7" type="primary">ybeY</name>
    <name evidence="8" type="ORF">W5A_00790</name>
</gene>
<comment type="caution">
    <text evidence="8">The sequence shown here is derived from an EMBL/GenBank/DDBJ whole genome shotgun (WGS) entry which is preliminary data.</text>
</comment>
<evidence type="ECO:0000256" key="7">
    <source>
        <dbReference type="HAMAP-Rule" id="MF_00009"/>
    </source>
</evidence>
<dbReference type="Gene3D" id="3.40.390.30">
    <property type="entry name" value="Metalloproteases ('zincins'), catalytic domain"/>
    <property type="match status" value="1"/>
</dbReference>
<keyword evidence="7" id="KW-0690">Ribosome biogenesis</keyword>
<dbReference type="EC" id="3.1.-.-" evidence="7"/>
<dbReference type="PATRIC" id="fig|946077.3.peg.161"/>
<evidence type="ECO:0000256" key="4">
    <source>
        <dbReference type="ARBA" id="ARBA00022759"/>
    </source>
</evidence>
<evidence type="ECO:0000256" key="2">
    <source>
        <dbReference type="ARBA" id="ARBA00022722"/>
    </source>
</evidence>
<feature type="binding site" evidence="7">
    <location>
        <position position="105"/>
    </location>
    <ligand>
        <name>Zn(2+)</name>
        <dbReference type="ChEBI" id="CHEBI:29105"/>
        <note>catalytic</note>
    </ligand>
</feature>
<dbReference type="GO" id="GO:0004521">
    <property type="term" value="F:RNA endonuclease activity"/>
    <property type="evidence" value="ECO:0007669"/>
    <property type="project" value="UniProtKB-UniRule"/>
</dbReference>
<keyword evidence="3 7" id="KW-0479">Metal-binding</keyword>
<comment type="similarity">
    <text evidence="1 7">Belongs to the endoribonuclease YbeY family.</text>
</comment>
<proteinExistence type="inferred from homology"/>
<sequence length="139" mass="16347">MINFFYETDFILNNEERYSSWAAQVVTSESCSVGEINYIFCNDEYLHKINLDYLQHDDYTDIISFDYSEGSLLHGDIYISIERVLDNSKTFNVSFDDELLRVMAHGLLHYCGFKDKSNSESIIMRDKEEEKIALFHVKQ</sequence>
<dbReference type="GO" id="GO:0006364">
    <property type="term" value="P:rRNA processing"/>
    <property type="evidence" value="ECO:0007669"/>
    <property type="project" value="UniProtKB-UniRule"/>
</dbReference>
<dbReference type="Proteomes" id="UP000005938">
    <property type="component" value="Unassembled WGS sequence"/>
</dbReference>
<dbReference type="EMBL" id="AJJU01000002">
    <property type="protein sequence ID" value="EID76515.1"/>
    <property type="molecule type" value="Genomic_DNA"/>
</dbReference>
<comment type="cofactor">
    <cofactor evidence="7">
        <name>Zn(2+)</name>
        <dbReference type="ChEBI" id="CHEBI:29105"/>
    </cofactor>
    <text evidence="7">Binds 1 zinc ion.</text>
</comment>
<dbReference type="GO" id="GO:0005737">
    <property type="term" value="C:cytoplasm"/>
    <property type="evidence" value="ECO:0007669"/>
    <property type="project" value="UniProtKB-SubCell"/>
</dbReference>
<evidence type="ECO:0000313" key="9">
    <source>
        <dbReference type="Proteomes" id="UP000005938"/>
    </source>
</evidence>
<evidence type="ECO:0000313" key="8">
    <source>
        <dbReference type="EMBL" id="EID76515.1"/>
    </source>
</evidence>
<dbReference type="GO" id="GO:0004222">
    <property type="term" value="F:metalloendopeptidase activity"/>
    <property type="evidence" value="ECO:0007669"/>
    <property type="project" value="InterPro"/>
</dbReference>
<accession>I0WJE9</accession>
<dbReference type="NCBIfam" id="TIGR00043">
    <property type="entry name" value="rRNA maturation RNase YbeY"/>
    <property type="match status" value="1"/>
</dbReference>
<dbReference type="GO" id="GO:0008270">
    <property type="term" value="F:zinc ion binding"/>
    <property type="evidence" value="ECO:0007669"/>
    <property type="project" value="UniProtKB-UniRule"/>
</dbReference>
<feature type="binding site" evidence="7">
    <location>
        <position position="109"/>
    </location>
    <ligand>
        <name>Zn(2+)</name>
        <dbReference type="ChEBI" id="CHEBI:29105"/>
        <note>catalytic</note>
    </ligand>
</feature>
<dbReference type="InterPro" id="IPR023091">
    <property type="entry name" value="MetalPrtase_cat_dom_sf_prd"/>
</dbReference>
<dbReference type="RefSeq" id="WP_008236409.1">
    <property type="nucleotide sequence ID" value="NZ_AJJU01000002.1"/>
</dbReference>
<dbReference type="eggNOG" id="COG0319">
    <property type="taxonomic scope" value="Bacteria"/>
</dbReference>
<keyword evidence="6 7" id="KW-0862">Zinc</keyword>
<dbReference type="InterPro" id="IPR002036">
    <property type="entry name" value="YbeY"/>
</dbReference>
<dbReference type="PANTHER" id="PTHR46986">
    <property type="entry name" value="ENDORIBONUCLEASE YBEY, CHLOROPLASTIC"/>
    <property type="match status" value="1"/>
</dbReference>
<evidence type="ECO:0000256" key="1">
    <source>
        <dbReference type="ARBA" id="ARBA00010875"/>
    </source>
</evidence>
<comment type="subcellular location">
    <subcellularLocation>
        <location evidence="7">Cytoplasm</location>
    </subcellularLocation>
</comment>
<comment type="function">
    <text evidence="7">Single strand-specific metallo-endoribonuclease involved in late-stage 70S ribosome quality control and in maturation of the 3' terminus of the 16S rRNA.</text>
</comment>
<keyword evidence="7" id="KW-0963">Cytoplasm</keyword>